<reference evidence="3" key="2">
    <citation type="submission" date="2020-09" db="EMBL/GenBank/DDBJ databases">
        <authorList>
            <person name="Sun Q."/>
            <person name="Zhou Y."/>
        </authorList>
    </citation>
    <scope>NUCLEOTIDE SEQUENCE</scope>
    <source>
        <strain evidence="3">CGMCC 4.7201</strain>
    </source>
</reference>
<name>A0A917ZYD6_9ACTN</name>
<reference evidence="3" key="1">
    <citation type="journal article" date="2014" name="Int. J. Syst. Evol. Microbiol.">
        <title>Complete genome sequence of Corynebacterium casei LMG S-19264T (=DSM 44701T), isolated from a smear-ripened cheese.</title>
        <authorList>
            <consortium name="US DOE Joint Genome Institute (JGI-PGF)"/>
            <person name="Walter F."/>
            <person name="Albersmeier A."/>
            <person name="Kalinowski J."/>
            <person name="Ruckert C."/>
        </authorList>
    </citation>
    <scope>NUCLEOTIDE SEQUENCE</scope>
    <source>
        <strain evidence="3">CGMCC 4.7201</strain>
    </source>
</reference>
<evidence type="ECO:0000256" key="1">
    <source>
        <dbReference type="SAM" id="MobiDB-lite"/>
    </source>
</evidence>
<evidence type="ECO:0000313" key="3">
    <source>
        <dbReference type="EMBL" id="GGO99733.1"/>
    </source>
</evidence>
<comment type="caution">
    <text evidence="3">The sequence shown here is derived from an EMBL/GenBank/DDBJ whole genome shotgun (WGS) entry which is preliminary data.</text>
</comment>
<feature type="compositionally biased region" description="Low complexity" evidence="1">
    <location>
        <begin position="29"/>
        <end position="39"/>
    </location>
</feature>
<gene>
    <name evidence="3" type="ORF">GCM10012280_66850</name>
</gene>
<sequence length="72" mass="7476">MRKPLTLIGLGVVTMLIAGSAGYASAQDGSHSPSSGSGPQTAVSHTVPDFDPGYWTPQRMQHAEPAPMPVDD</sequence>
<feature type="chain" id="PRO_5038124349" evidence="2">
    <location>
        <begin position="27"/>
        <end position="72"/>
    </location>
</feature>
<dbReference type="Proteomes" id="UP000641932">
    <property type="component" value="Unassembled WGS sequence"/>
</dbReference>
<proteinExistence type="predicted"/>
<protein>
    <submittedName>
        <fullName evidence="3">Uncharacterized protein</fullName>
    </submittedName>
</protein>
<feature type="region of interest" description="Disordered" evidence="1">
    <location>
        <begin position="23"/>
        <end position="72"/>
    </location>
</feature>
<keyword evidence="4" id="KW-1185">Reference proteome</keyword>
<dbReference type="AlphaFoldDB" id="A0A917ZYD6"/>
<feature type="signal peptide" evidence="2">
    <location>
        <begin position="1"/>
        <end position="26"/>
    </location>
</feature>
<accession>A0A917ZYD6</accession>
<evidence type="ECO:0000256" key="2">
    <source>
        <dbReference type="SAM" id="SignalP"/>
    </source>
</evidence>
<organism evidence="3 4">
    <name type="scientific">Wenjunlia tyrosinilytica</name>
    <dbReference type="NCBI Taxonomy" id="1544741"/>
    <lineage>
        <taxon>Bacteria</taxon>
        <taxon>Bacillati</taxon>
        <taxon>Actinomycetota</taxon>
        <taxon>Actinomycetes</taxon>
        <taxon>Kitasatosporales</taxon>
        <taxon>Streptomycetaceae</taxon>
        <taxon>Wenjunlia</taxon>
    </lineage>
</organism>
<evidence type="ECO:0000313" key="4">
    <source>
        <dbReference type="Proteomes" id="UP000641932"/>
    </source>
</evidence>
<dbReference type="RefSeq" id="WP_189135566.1">
    <property type="nucleotide sequence ID" value="NZ_BMMS01000048.1"/>
</dbReference>
<keyword evidence="2" id="KW-0732">Signal</keyword>
<dbReference type="EMBL" id="BMMS01000048">
    <property type="protein sequence ID" value="GGO99733.1"/>
    <property type="molecule type" value="Genomic_DNA"/>
</dbReference>